<name>A0ACC0KGJ7_CHOFU</name>
<evidence type="ECO:0000313" key="2">
    <source>
        <dbReference type="Proteomes" id="UP001064048"/>
    </source>
</evidence>
<proteinExistence type="predicted"/>
<protein>
    <submittedName>
        <fullName evidence="1">Uncharacterized protein</fullName>
    </submittedName>
</protein>
<organism evidence="1 2">
    <name type="scientific">Choristoneura fumiferana</name>
    <name type="common">Spruce budworm moth</name>
    <name type="synonym">Archips fumiferana</name>
    <dbReference type="NCBI Taxonomy" id="7141"/>
    <lineage>
        <taxon>Eukaryota</taxon>
        <taxon>Metazoa</taxon>
        <taxon>Ecdysozoa</taxon>
        <taxon>Arthropoda</taxon>
        <taxon>Hexapoda</taxon>
        <taxon>Insecta</taxon>
        <taxon>Pterygota</taxon>
        <taxon>Neoptera</taxon>
        <taxon>Endopterygota</taxon>
        <taxon>Lepidoptera</taxon>
        <taxon>Glossata</taxon>
        <taxon>Ditrysia</taxon>
        <taxon>Tortricoidea</taxon>
        <taxon>Tortricidae</taxon>
        <taxon>Tortricinae</taxon>
        <taxon>Choristoneura</taxon>
    </lineage>
</organism>
<accession>A0ACC0KGJ7</accession>
<dbReference type="Proteomes" id="UP001064048">
    <property type="component" value="Chromosome 6"/>
</dbReference>
<keyword evidence="2" id="KW-1185">Reference proteome</keyword>
<reference evidence="1 2" key="1">
    <citation type="journal article" date="2022" name="Genome Biol. Evol.">
        <title>The Spruce Budworm Genome: Reconstructing the Evolutionary History of Antifreeze Proteins.</title>
        <authorList>
            <person name="Beliveau C."/>
            <person name="Gagne P."/>
            <person name="Picq S."/>
            <person name="Vernygora O."/>
            <person name="Keeling C.I."/>
            <person name="Pinkney K."/>
            <person name="Doucet D."/>
            <person name="Wen F."/>
            <person name="Johnston J.S."/>
            <person name="Maaroufi H."/>
            <person name="Boyle B."/>
            <person name="Laroche J."/>
            <person name="Dewar K."/>
            <person name="Juretic N."/>
            <person name="Blackburn G."/>
            <person name="Nisole A."/>
            <person name="Brunet B."/>
            <person name="Brandao M."/>
            <person name="Lumley L."/>
            <person name="Duan J."/>
            <person name="Quan G."/>
            <person name="Lucarotti C.J."/>
            <person name="Roe A.D."/>
            <person name="Sperling F.A.H."/>
            <person name="Levesque R.C."/>
            <person name="Cusson M."/>
        </authorList>
    </citation>
    <scope>NUCLEOTIDE SEQUENCE [LARGE SCALE GENOMIC DNA]</scope>
    <source>
        <strain evidence="1">Glfc:IPQL:Cfum</strain>
    </source>
</reference>
<evidence type="ECO:0000313" key="1">
    <source>
        <dbReference type="EMBL" id="KAI8435604.1"/>
    </source>
</evidence>
<sequence length="815" mass="89492">MKVAQLKIENIINAYKTLSKIPSIVGGKLNNAGNKITSQQSVRNIDKGKNTKYAYNYVLDDQLNVISRSDFGTEVSNELLSAVSPKETFKAVIREEKDSKDAKKQYLEIWKNNAGLTNCIDLTALDIHGDVYADSEFGSLDWSHDESAVVYIAERKLKKSEPYIKRCKPEDATKSGGGETLPKKGEEYVYRQEWGEQLVGKHLSVIVVCKIKSETFTILEGLPESCCPGQVCFTRDGSSVVGVAWETEPRRLGLIFCTNRPGFIFELTLDGKLTKLSGEGFAVRSPRVRPNGDILWLQRSAGGPHHACHALVMRKKDSNEVSTLVGIVQTDVPTVQGVPFHGIFSQSLGKHCFSKDGSRLVFSTPSQFEVKSYVLDIGSGKISVLANPKEGSLSVLDLKNDVILAAFSNMSTPAQLYVGKLPEEGKEVQWKLVSKPVELPEPLAQCSAQYLTHTHENTDDDVKSFTSLYFAPARAPTDKKPALIVWPHGGPHSGFVNSYSIEAALFNMLGFASLQVNYRGSTGAGEQTVTFLPKRVGTADVRDCKLATDDVLKKFTLDEKNVFLVGGSHGGFLVAHLSGQYPDTYRAVASRNPVIDVASMYNCSDIPDCLIPQPLGFAELQVNYRGSTGNGDLNARCLLSNAGRFDVNDCLLALSDLSERDGNSQMCLYGGSYGGFVATHLAGQRPEMFRSVVLRNPLIDMATKGHYADNYDGCAVEAGFPFSEVGEPSEAELLAMRRCSPLVHAHKVKAPTALMLGRGDKRVPHYQGLEYARRLKANGVKTRIYMYDDNHSLSSLPNEMDNLINGASWFLEHLE</sequence>
<dbReference type="EMBL" id="CM046106">
    <property type="protein sequence ID" value="KAI8435604.1"/>
    <property type="molecule type" value="Genomic_DNA"/>
</dbReference>
<comment type="caution">
    <text evidence="1">The sequence shown here is derived from an EMBL/GenBank/DDBJ whole genome shotgun (WGS) entry which is preliminary data.</text>
</comment>
<gene>
    <name evidence="1" type="ORF">MSG28_003879</name>
</gene>